<evidence type="ECO:0000256" key="1">
    <source>
        <dbReference type="ARBA" id="ARBA00022801"/>
    </source>
</evidence>
<dbReference type="InterPro" id="IPR045889">
    <property type="entry name" value="MES/HNL"/>
</dbReference>
<dbReference type="GO" id="GO:0009696">
    <property type="term" value="P:salicylic acid metabolic process"/>
    <property type="evidence" value="ECO:0007669"/>
    <property type="project" value="TreeGrafter"/>
</dbReference>
<evidence type="ECO:0000313" key="3">
    <source>
        <dbReference type="EMBL" id="GKU94655.1"/>
    </source>
</evidence>
<dbReference type="Gene3D" id="3.40.50.1820">
    <property type="entry name" value="alpha/beta hydrolase"/>
    <property type="match status" value="1"/>
</dbReference>
<comment type="caution">
    <text evidence="3">The sequence shown here is derived from an EMBL/GenBank/DDBJ whole genome shotgun (WGS) entry which is preliminary data.</text>
</comment>
<reference evidence="3 4" key="1">
    <citation type="journal article" date="2021" name="Commun. Biol.">
        <title>The genome of Shorea leprosula (Dipterocarpaceae) highlights the ecological relevance of drought in aseasonal tropical rainforests.</title>
        <authorList>
            <person name="Ng K.K.S."/>
            <person name="Kobayashi M.J."/>
            <person name="Fawcett J.A."/>
            <person name="Hatakeyama M."/>
            <person name="Paape T."/>
            <person name="Ng C.H."/>
            <person name="Ang C.C."/>
            <person name="Tnah L.H."/>
            <person name="Lee C.T."/>
            <person name="Nishiyama T."/>
            <person name="Sese J."/>
            <person name="O'Brien M.J."/>
            <person name="Copetti D."/>
            <person name="Mohd Noor M.I."/>
            <person name="Ong R.C."/>
            <person name="Putra M."/>
            <person name="Sireger I.Z."/>
            <person name="Indrioko S."/>
            <person name="Kosugi Y."/>
            <person name="Izuno A."/>
            <person name="Isagi Y."/>
            <person name="Lee S.L."/>
            <person name="Shimizu K.K."/>
        </authorList>
    </citation>
    <scope>NUCLEOTIDE SEQUENCE [LARGE SCALE GENOMIC DNA]</scope>
    <source>
        <strain evidence="3">214</strain>
    </source>
</reference>
<gene>
    <name evidence="3" type="ORF">SLEP1_g8115</name>
</gene>
<sequence length="188" mass="20693">MEGAKQSHFILVHGVCHGAWSWYKLKPLLESVGHRARPGCLRHQPKGHQGSIPCISIPSPEPLLEILAALPSGQRVILAGHSLGGLNLALAMDKFPKKISVGVFIADFMPDTTHRPSYVLDQDLELAETMIRLGLGSLFIQDLAKANEFSNEGYGSARRTYVVCNEGDTRRVPTLDDRKFSGERYDGD</sequence>
<dbReference type="GO" id="GO:0009694">
    <property type="term" value="P:jasmonic acid metabolic process"/>
    <property type="evidence" value="ECO:0007669"/>
    <property type="project" value="TreeGrafter"/>
</dbReference>
<dbReference type="AlphaFoldDB" id="A0AAV5I6L5"/>
<dbReference type="SUPFAM" id="SSF53474">
    <property type="entry name" value="alpha/beta-Hydrolases"/>
    <property type="match status" value="1"/>
</dbReference>
<dbReference type="PANTHER" id="PTHR10992:SF1083">
    <property type="entry name" value="METHYLESTERASE 1"/>
    <property type="match status" value="1"/>
</dbReference>
<dbReference type="PANTHER" id="PTHR10992">
    <property type="entry name" value="METHYLESTERASE FAMILY MEMBER"/>
    <property type="match status" value="1"/>
</dbReference>
<protein>
    <recommendedName>
        <fullName evidence="2">AB hydrolase-1 domain-containing protein</fullName>
    </recommendedName>
</protein>
<dbReference type="EMBL" id="BPVZ01000008">
    <property type="protein sequence ID" value="GKU94655.1"/>
    <property type="molecule type" value="Genomic_DNA"/>
</dbReference>
<dbReference type="InterPro" id="IPR029058">
    <property type="entry name" value="AB_hydrolase_fold"/>
</dbReference>
<dbReference type="Pfam" id="PF12697">
    <property type="entry name" value="Abhydrolase_6"/>
    <property type="match status" value="1"/>
</dbReference>
<evidence type="ECO:0000259" key="2">
    <source>
        <dbReference type="Pfam" id="PF12697"/>
    </source>
</evidence>
<proteinExistence type="predicted"/>
<feature type="domain" description="AB hydrolase-1" evidence="2">
    <location>
        <begin position="10"/>
        <end position="129"/>
    </location>
</feature>
<dbReference type="GO" id="GO:0080031">
    <property type="term" value="F:methyl salicylate esterase activity"/>
    <property type="evidence" value="ECO:0007669"/>
    <property type="project" value="TreeGrafter"/>
</dbReference>
<organism evidence="3 4">
    <name type="scientific">Rubroshorea leprosula</name>
    <dbReference type="NCBI Taxonomy" id="152421"/>
    <lineage>
        <taxon>Eukaryota</taxon>
        <taxon>Viridiplantae</taxon>
        <taxon>Streptophyta</taxon>
        <taxon>Embryophyta</taxon>
        <taxon>Tracheophyta</taxon>
        <taxon>Spermatophyta</taxon>
        <taxon>Magnoliopsida</taxon>
        <taxon>eudicotyledons</taxon>
        <taxon>Gunneridae</taxon>
        <taxon>Pentapetalae</taxon>
        <taxon>rosids</taxon>
        <taxon>malvids</taxon>
        <taxon>Malvales</taxon>
        <taxon>Dipterocarpaceae</taxon>
        <taxon>Rubroshorea</taxon>
    </lineage>
</organism>
<dbReference type="InterPro" id="IPR000073">
    <property type="entry name" value="AB_hydrolase_1"/>
</dbReference>
<keyword evidence="1" id="KW-0378">Hydrolase</keyword>
<evidence type="ECO:0000313" key="4">
    <source>
        <dbReference type="Proteomes" id="UP001054252"/>
    </source>
</evidence>
<accession>A0AAV5I6L5</accession>
<dbReference type="Proteomes" id="UP001054252">
    <property type="component" value="Unassembled WGS sequence"/>
</dbReference>
<dbReference type="GO" id="GO:0080032">
    <property type="term" value="F:methyl jasmonate esterase activity"/>
    <property type="evidence" value="ECO:0007669"/>
    <property type="project" value="TreeGrafter"/>
</dbReference>
<name>A0AAV5I6L5_9ROSI</name>
<dbReference type="GO" id="GO:0080030">
    <property type="term" value="F:methyl indole-3-acetate esterase activity"/>
    <property type="evidence" value="ECO:0007669"/>
    <property type="project" value="TreeGrafter"/>
</dbReference>
<keyword evidence="4" id="KW-1185">Reference proteome</keyword>